<dbReference type="EMBL" id="BGZK01001462">
    <property type="protein sequence ID" value="GBP80417.1"/>
    <property type="molecule type" value="Genomic_DNA"/>
</dbReference>
<evidence type="ECO:0000313" key="2">
    <source>
        <dbReference type="EMBL" id="GBP80417.1"/>
    </source>
</evidence>
<proteinExistence type="predicted"/>
<evidence type="ECO:0000313" key="3">
    <source>
        <dbReference type="Proteomes" id="UP000299102"/>
    </source>
</evidence>
<evidence type="ECO:0000256" key="1">
    <source>
        <dbReference type="SAM" id="SignalP"/>
    </source>
</evidence>
<keyword evidence="1" id="KW-0732">Signal</keyword>
<organism evidence="2 3">
    <name type="scientific">Eumeta variegata</name>
    <name type="common">Bagworm moth</name>
    <name type="synonym">Eumeta japonica</name>
    <dbReference type="NCBI Taxonomy" id="151549"/>
    <lineage>
        <taxon>Eukaryota</taxon>
        <taxon>Metazoa</taxon>
        <taxon>Ecdysozoa</taxon>
        <taxon>Arthropoda</taxon>
        <taxon>Hexapoda</taxon>
        <taxon>Insecta</taxon>
        <taxon>Pterygota</taxon>
        <taxon>Neoptera</taxon>
        <taxon>Endopterygota</taxon>
        <taxon>Lepidoptera</taxon>
        <taxon>Glossata</taxon>
        <taxon>Ditrysia</taxon>
        <taxon>Tineoidea</taxon>
        <taxon>Psychidae</taxon>
        <taxon>Oiketicinae</taxon>
        <taxon>Eumeta</taxon>
    </lineage>
</organism>
<accession>A0A4C1Z1C8</accession>
<feature type="chain" id="PRO_5020032121" evidence="1">
    <location>
        <begin position="21"/>
        <end position="318"/>
    </location>
</feature>
<gene>
    <name evidence="2" type="ORF">EVAR_59092_1</name>
</gene>
<sequence>MITTAALRVIEVVLSNITLAYQNGNPSDHTNKTYIRKIQIGHDLHENTSDRSVRYCTVTEYICEITTPAVEFRPVSDSSRGPVPVSIIPLSFPSHHSPSIRYSIPTKEVGAYGALRLNAEDKFKTQKSALVTKPRVSISFVMNELSDLFVSMRIHNENNVTGERLAITKFVTEIDTTALEFCKPVINSRLVCLNAGLLQNDVSGRSKFGAHRRETQQIPRQLARSSFIKEAKLLRRARARNKRSNLERIPLAVGRTRRLTIDRATRRQKYGDNVQSRRINVFYIRLDKNPSAGSPISDFATGAIQYQGDALDLRVVLS</sequence>
<name>A0A4C1Z1C8_EUMVA</name>
<comment type="caution">
    <text evidence="2">The sequence shown here is derived from an EMBL/GenBank/DDBJ whole genome shotgun (WGS) entry which is preliminary data.</text>
</comment>
<keyword evidence="3" id="KW-1185">Reference proteome</keyword>
<dbReference type="AlphaFoldDB" id="A0A4C1Z1C8"/>
<reference evidence="2 3" key="1">
    <citation type="journal article" date="2019" name="Commun. Biol.">
        <title>The bagworm genome reveals a unique fibroin gene that provides high tensile strength.</title>
        <authorList>
            <person name="Kono N."/>
            <person name="Nakamura H."/>
            <person name="Ohtoshi R."/>
            <person name="Tomita M."/>
            <person name="Numata K."/>
            <person name="Arakawa K."/>
        </authorList>
    </citation>
    <scope>NUCLEOTIDE SEQUENCE [LARGE SCALE GENOMIC DNA]</scope>
</reference>
<dbReference type="Proteomes" id="UP000299102">
    <property type="component" value="Unassembled WGS sequence"/>
</dbReference>
<protein>
    <submittedName>
        <fullName evidence="2">Uncharacterized protein</fullName>
    </submittedName>
</protein>
<feature type="signal peptide" evidence="1">
    <location>
        <begin position="1"/>
        <end position="20"/>
    </location>
</feature>